<dbReference type="InterPro" id="IPR029058">
    <property type="entry name" value="AB_hydrolase_fold"/>
</dbReference>
<dbReference type="PANTHER" id="PTHR36513">
    <property type="entry name" value="ABC TRANSMEMBRANE TYPE-1 DOMAIN-CONTAINING PROTEIN"/>
    <property type="match status" value="1"/>
</dbReference>
<name>A0A238KMK2_9RHOB</name>
<dbReference type="PANTHER" id="PTHR36513:SF1">
    <property type="entry name" value="TRANSMEMBRANE PROTEIN"/>
    <property type="match status" value="1"/>
</dbReference>
<gene>
    <name evidence="1" type="ORF">RUA8715_02333</name>
</gene>
<accession>A0A238KMK2</accession>
<dbReference type="AlphaFoldDB" id="A0A238KMK2"/>
<sequence length="379" mass="40695">MKRLRIGTSDLPRAFRLLCLSTMMLLGAASCGRPPELVGIDNPRLPASEVEEATRQTVFIATTRQASGAEGVFFSGDRGEGLGLASVVVTIPPIHKAGKIERASSLPPIASKHFTIVEPKVYVSEAAFVSEIDNQLLNLSVSDRNVLVFVHGYNTTLSDAILRLAQFVEDTEYDGIPVLMSWASAAETLKYVYDINSALAARSDFLKAGEIISRSQAQQFDILAFSMGAFLTMEAISQAEIAGEFNPNKKIRNIILAAPDIDLAVFESQLSTITHDNQKIFVLVSSDDGALSFSKFISGGVDRVGAADAAELARSGVTVIDLSQVQDSQSTSHSKFASSPEVVRIAGEAIRTSRRTGRRSTTELQDLIGEGSVEVVGEP</sequence>
<dbReference type="InterPro" id="IPR014586">
    <property type="entry name" value="UCP033909"/>
</dbReference>
<evidence type="ECO:0000313" key="2">
    <source>
        <dbReference type="Proteomes" id="UP000202485"/>
    </source>
</evidence>
<dbReference type="Pfam" id="PF05990">
    <property type="entry name" value="DUF900"/>
    <property type="match status" value="1"/>
</dbReference>
<proteinExistence type="predicted"/>
<dbReference type="Proteomes" id="UP000202485">
    <property type="component" value="Unassembled WGS sequence"/>
</dbReference>
<dbReference type="RefSeq" id="WP_377181595.1">
    <property type="nucleotide sequence ID" value="NZ_JBHTJJ010000006.1"/>
</dbReference>
<keyword evidence="2" id="KW-1185">Reference proteome</keyword>
<dbReference type="PROSITE" id="PS51257">
    <property type="entry name" value="PROKAR_LIPOPROTEIN"/>
    <property type="match status" value="1"/>
</dbReference>
<dbReference type="PIRSF" id="PIRSF033909">
    <property type="entry name" value="UCP033909"/>
    <property type="match status" value="1"/>
</dbReference>
<organism evidence="1 2">
    <name type="scientific">Ruegeria arenilitoris</name>
    <dbReference type="NCBI Taxonomy" id="1173585"/>
    <lineage>
        <taxon>Bacteria</taxon>
        <taxon>Pseudomonadati</taxon>
        <taxon>Pseudomonadota</taxon>
        <taxon>Alphaproteobacteria</taxon>
        <taxon>Rhodobacterales</taxon>
        <taxon>Roseobacteraceae</taxon>
        <taxon>Ruegeria</taxon>
    </lineage>
</organism>
<dbReference type="InterPro" id="IPR010297">
    <property type="entry name" value="DUF900_hydrolase"/>
</dbReference>
<dbReference type="Gene3D" id="3.40.50.1820">
    <property type="entry name" value="alpha/beta hydrolase"/>
    <property type="match status" value="1"/>
</dbReference>
<dbReference type="EMBL" id="FXYG01000003">
    <property type="protein sequence ID" value="SMX44013.1"/>
    <property type="molecule type" value="Genomic_DNA"/>
</dbReference>
<evidence type="ECO:0008006" key="3">
    <source>
        <dbReference type="Google" id="ProtNLM"/>
    </source>
</evidence>
<dbReference type="SUPFAM" id="SSF53474">
    <property type="entry name" value="alpha/beta-Hydrolases"/>
    <property type="match status" value="1"/>
</dbReference>
<evidence type="ECO:0000313" key="1">
    <source>
        <dbReference type="EMBL" id="SMX44013.1"/>
    </source>
</evidence>
<protein>
    <recommendedName>
        <fullName evidence="3">Alpha/beta hydrolase family protein</fullName>
    </recommendedName>
</protein>
<reference evidence="2" key="1">
    <citation type="submission" date="2017-05" db="EMBL/GenBank/DDBJ databases">
        <authorList>
            <person name="Rodrigo-Torres L."/>
            <person name="Arahal R. D."/>
            <person name="Lucena T."/>
        </authorList>
    </citation>
    <scope>NUCLEOTIDE SEQUENCE [LARGE SCALE GENOMIC DNA]</scope>
    <source>
        <strain evidence="2">CECT 8715</strain>
    </source>
</reference>